<feature type="compositionally biased region" description="Polar residues" evidence="1">
    <location>
        <begin position="15"/>
        <end position="26"/>
    </location>
</feature>
<evidence type="ECO:0000313" key="2">
    <source>
        <dbReference type="EMBL" id="CAD7232675.1"/>
    </source>
</evidence>
<dbReference type="PANTHER" id="PTHR45784:SF5">
    <property type="entry name" value="C-TYPE LECTIN DOMAIN FAMILY 20 MEMBER A-RELATED"/>
    <property type="match status" value="1"/>
</dbReference>
<protein>
    <submittedName>
        <fullName evidence="2">Uncharacterized protein</fullName>
    </submittedName>
</protein>
<dbReference type="AlphaFoldDB" id="A0A7R8WPM6"/>
<feature type="non-terminal residue" evidence="2">
    <location>
        <position position="1"/>
    </location>
</feature>
<accession>A0A7R8WPM6</accession>
<gene>
    <name evidence="2" type="ORF">CTOB1V02_LOCUS10506</name>
</gene>
<dbReference type="InterPro" id="IPR001304">
    <property type="entry name" value="C-type_lectin-like"/>
</dbReference>
<dbReference type="CDD" id="cd00037">
    <property type="entry name" value="CLECT"/>
    <property type="match status" value="4"/>
</dbReference>
<dbReference type="SMART" id="SM00034">
    <property type="entry name" value="CLECT"/>
    <property type="match status" value="4"/>
</dbReference>
<dbReference type="Pfam" id="PF00059">
    <property type="entry name" value="Lectin_C"/>
    <property type="match status" value="2"/>
</dbReference>
<dbReference type="EMBL" id="OB664979">
    <property type="protein sequence ID" value="CAD7232675.1"/>
    <property type="molecule type" value="Genomic_DNA"/>
</dbReference>
<dbReference type="PANTHER" id="PTHR45784">
    <property type="entry name" value="C-TYPE LECTIN DOMAIN FAMILY 20 MEMBER A-RELATED"/>
    <property type="match status" value="1"/>
</dbReference>
<dbReference type="InterPro" id="IPR016186">
    <property type="entry name" value="C-type_lectin-like/link_sf"/>
</dbReference>
<feature type="non-terminal residue" evidence="2">
    <location>
        <position position="698"/>
    </location>
</feature>
<feature type="region of interest" description="Disordered" evidence="1">
    <location>
        <begin position="1"/>
        <end position="34"/>
    </location>
</feature>
<dbReference type="PROSITE" id="PS50041">
    <property type="entry name" value="C_TYPE_LECTIN_2"/>
    <property type="match status" value="4"/>
</dbReference>
<dbReference type="SUPFAM" id="SSF56436">
    <property type="entry name" value="C-type lectin-like"/>
    <property type="match status" value="4"/>
</dbReference>
<evidence type="ECO:0000256" key="1">
    <source>
        <dbReference type="SAM" id="MobiDB-lite"/>
    </source>
</evidence>
<dbReference type="OrthoDB" id="6132182at2759"/>
<reference evidence="2" key="1">
    <citation type="submission" date="2020-11" db="EMBL/GenBank/DDBJ databases">
        <authorList>
            <person name="Tran Van P."/>
        </authorList>
    </citation>
    <scope>NUCLEOTIDE SEQUENCE</scope>
</reference>
<sequence>LILASKGREIDPAQVASSNEKTSQSDAGAPRLPIYDGQCDPPFQPMKGSKCYFLSYSTFKGSWQTAQQLCRLSHPKGYLAEFQDLEELIDVTVLLTNDDHECRSWSSPGPWIGGKEVGDSNTFTWASTNSTIQNYNWAEGRPNSASSNDGIALDCSLEFKWIDLDNSMELPFLCEIPPNPPAPTFTCPEGFDLVGKFCFATGSETLTWDQAQSYCSSLTGTGKLVEIQTEEEMEQLKTYLADNCLGQSWIGAEQVPGADNVFRWASTRRLVTVGDWLVGDPEPDDDGNQDGVCVVCDDAKIYGIEIWAVCGPQLRLNQLRVRVLTAKRNTAIVSGPPRKSNSRHLNSIDSSTFQAAGKPRLPIYDGQCDPPFRPLKGSKCYFLSYGTFERSWQTAQQLCRVLHPMGSLAEFEELEELIDATLFLSNDDHNCRSWTSPGPWIGGMEIGDSNTFTWASSNSTIQNFNWAEGRPNSASSNDGIALDCSMEFKWIDLDNSMELPFLCEIPPNPPAPTYTCPEGFALVGKFCFATGSQTLTWDQAQSYCSSLTGTGKLVEIQTEEELEQVKTFLADHCLGLSWIGAEQVPGADNVFRWASTRRLVTVGDWYNGDPEPDDDGGQDGVAVSYDAEDKILIKHYRLDKGFSARRILSEFPEKDWSLGGMNHLLKKIDETFSVERREGSGRPSTARTEYNIEFVLQI</sequence>
<dbReference type="InterPro" id="IPR016187">
    <property type="entry name" value="CTDL_fold"/>
</dbReference>
<name>A0A7R8WPM6_9CRUS</name>
<proteinExistence type="predicted"/>
<feature type="compositionally biased region" description="Basic and acidic residues" evidence="1">
    <location>
        <begin position="1"/>
        <end position="11"/>
    </location>
</feature>
<organism evidence="2">
    <name type="scientific">Cyprideis torosa</name>
    <dbReference type="NCBI Taxonomy" id="163714"/>
    <lineage>
        <taxon>Eukaryota</taxon>
        <taxon>Metazoa</taxon>
        <taxon>Ecdysozoa</taxon>
        <taxon>Arthropoda</taxon>
        <taxon>Crustacea</taxon>
        <taxon>Oligostraca</taxon>
        <taxon>Ostracoda</taxon>
        <taxon>Podocopa</taxon>
        <taxon>Podocopida</taxon>
        <taxon>Cytherocopina</taxon>
        <taxon>Cytheroidea</taxon>
        <taxon>Cytherideidae</taxon>
        <taxon>Cyprideis</taxon>
    </lineage>
</organism>
<dbReference type="Gene3D" id="3.10.100.10">
    <property type="entry name" value="Mannose-Binding Protein A, subunit A"/>
    <property type="match status" value="4"/>
</dbReference>